<dbReference type="InterPro" id="IPR009967">
    <property type="entry name" value="Flagellum_FlbT"/>
</dbReference>
<keyword evidence="4" id="KW-0969">Cilium</keyword>
<dbReference type="GO" id="GO:0044781">
    <property type="term" value="P:bacterial-type flagellum organization"/>
    <property type="evidence" value="ECO:0007669"/>
    <property type="project" value="UniProtKB-KW"/>
</dbReference>
<organism evidence="4 5">
    <name type="scientific">Hyphomicrobium sulfonivorans</name>
    <dbReference type="NCBI Taxonomy" id="121290"/>
    <lineage>
        <taxon>Bacteria</taxon>
        <taxon>Pseudomonadati</taxon>
        <taxon>Pseudomonadota</taxon>
        <taxon>Alphaproteobacteria</taxon>
        <taxon>Hyphomicrobiales</taxon>
        <taxon>Hyphomicrobiaceae</taxon>
        <taxon>Hyphomicrobium</taxon>
    </lineage>
</organism>
<sequence>MKKLQISLKPGGRIYVNGAVLKVDRKVSIEFLNDVTFLLEHHVLQPGDTHTPLRQLYFIIQTVLIDPANSEDARSMFHSAHAALLASFKNSTIINGLVEVGDAFERGRPFDALKILRPLFVIEDEIIAQGMRPERTEIQHECEAR</sequence>
<dbReference type="Proteomes" id="UP000059074">
    <property type="component" value="Unassembled WGS sequence"/>
</dbReference>
<dbReference type="AlphaFoldDB" id="A0A109BEN1"/>
<dbReference type="STRING" id="121290.APY04_1994"/>
<keyword evidence="1" id="KW-0678">Repressor</keyword>
<comment type="caution">
    <text evidence="4">The sequence shown here is derived from an EMBL/GenBank/DDBJ whole genome shotgun (WGS) entry which is preliminary data.</text>
</comment>
<accession>A0A109BEN1</accession>
<dbReference type="GO" id="GO:0006402">
    <property type="term" value="P:mRNA catabolic process"/>
    <property type="evidence" value="ECO:0007669"/>
    <property type="project" value="InterPro"/>
</dbReference>
<gene>
    <name evidence="4" type="ORF">APY04_1994</name>
</gene>
<dbReference type="RefSeq" id="WP_068462039.1">
    <property type="nucleotide sequence ID" value="NZ_JAEFBX010000001.1"/>
</dbReference>
<dbReference type="PIRSF" id="PIRSF009533">
    <property type="entry name" value="FlbT"/>
    <property type="match status" value="1"/>
</dbReference>
<proteinExistence type="predicted"/>
<dbReference type="Pfam" id="PF07378">
    <property type="entry name" value="FlbT"/>
    <property type="match status" value="1"/>
</dbReference>
<dbReference type="EMBL" id="LMTR01000065">
    <property type="protein sequence ID" value="KWT67429.1"/>
    <property type="molecule type" value="Genomic_DNA"/>
</dbReference>
<keyword evidence="4" id="KW-0282">Flagellum</keyword>
<keyword evidence="4" id="KW-0966">Cell projection</keyword>
<dbReference type="GO" id="GO:0048027">
    <property type="term" value="F:mRNA 5'-UTR binding"/>
    <property type="evidence" value="ECO:0007669"/>
    <property type="project" value="InterPro"/>
</dbReference>
<evidence type="ECO:0000313" key="5">
    <source>
        <dbReference type="Proteomes" id="UP000059074"/>
    </source>
</evidence>
<evidence type="ECO:0000256" key="3">
    <source>
        <dbReference type="ARBA" id="ARBA00022884"/>
    </source>
</evidence>
<evidence type="ECO:0000313" key="4">
    <source>
        <dbReference type="EMBL" id="KWT67429.1"/>
    </source>
</evidence>
<reference evidence="4 5" key="1">
    <citation type="submission" date="2015-10" db="EMBL/GenBank/DDBJ databases">
        <title>Transcriptomic analysis of a linuron degrading triple-species bacterial consortium.</title>
        <authorList>
            <person name="Albers P."/>
        </authorList>
    </citation>
    <scope>NUCLEOTIDE SEQUENCE [LARGE SCALE GENOMIC DNA]</scope>
    <source>
        <strain evidence="4 5">WDL6</strain>
    </source>
</reference>
<protein>
    <submittedName>
        <fullName evidence="4">Flagellar basal-body rod modification protein FlgD</fullName>
    </submittedName>
</protein>
<keyword evidence="3" id="KW-0694">RNA-binding</keyword>
<dbReference type="GO" id="GO:1902209">
    <property type="term" value="P:negative regulation of bacterial-type flagellum assembly"/>
    <property type="evidence" value="ECO:0007669"/>
    <property type="project" value="InterPro"/>
</dbReference>
<dbReference type="NCBIfam" id="NF001995">
    <property type="entry name" value="PRK00794.1-1"/>
    <property type="match status" value="1"/>
</dbReference>
<evidence type="ECO:0000256" key="2">
    <source>
        <dbReference type="ARBA" id="ARBA00022795"/>
    </source>
</evidence>
<keyword evidence="2" id="KW-1005">Bacterial flagellum biogenesis</keyword>
<keyword evidence="5" id="KW-1185">Reference proteome</keyword>
<name>A0A109BEN1_HYPSL</name>
<dbReference type="PATRIC" id="fig|121290.4.peg.3391"/>
<evidence type="ECO:0000256" key="1">
    <source>
        <dbReference type="ARBA" id="ARBA00022491"/>
    </source>
</evidence>